<dbReference type="AlphaFoldDB" id="A0A316VYY4"/>
<gene>
    <name evidence="2" type="ORF">IE81DRAFT_323218</name>
</gene>
<keyword evidence="3" id="KW-1185">Reference proteome</keyword>
<protein>
    <submittedName>
        <fullName evidence="2">Uncharacterized protein</fullName>
    </submittedName>
</protein>
<name>A0A316VYY4_9BASI</name>
<feature type="region of interest" description="Disordered" evidence="1">
    <location>
        <begin position="16"/>
        <end position="45"/>
    </location>
</feature>
<dbReference type="EMBL" id="KZ819377">
    <property type="protein sequence ID" value="PWN42669.1"/>
    <property type="molecule type" value="Genomic_DNA"/>
</dbReference>
<sequence>MRATLRKCIRIEPFTLSNSSSSSATPQKIRLPSSAPLLRSPTGAVEVDRSDTTLGAHTSTVVREGSVAQELLRRQALDPQNWPVNLRIEPHVHRKQLYWNTPSDKRKQLMKLLKSA</sequence>
<proteinExistence type="predicted"/>
<dbReference type="Proteomes" id="UP000245783">
    <property type="component" value="Unassembled WGS sequence"/>
</dbReference>
<dbReference type="RefSeq" id="XP_025369829.1">
    <property type="nucleotide sequence ID" value="XM_025513869.1"/>
</dbReference>
<evidence type="ECO:0000313" key="3">
    <source>
        <dbReference type="Proteomes" id="UP000245783"/>
    </source>
</evidence>
<dbReference type="InParanoid" id="A0A316VYY4"/>
<evidence type="ECO:0000313" key="2">
    <source>
        <dbReference type="EMBL" id="PWN42669.1"/>
    </source>
</evidence>
<accession>A0A316VYY4</accession>
<dbReference type="GeneID" id="37035739"/>
<reference evidence="2 3" key="1">
    <citation type="journal article" date="2018" name="Mol. Biol. Evol.">
        <title>Broad Genomic Sampling Reveals a Smut Pathogenic Ancestry of the Fungal Clade Ustilaginomycotina.</title>
        <authorList>
            <person name="Kijpornyongpan T."/>
            <person name="Mondo S.J."/>
            <person name="Barry K."/>
            <person name="Sandor L."/>
            <person name="Lee J."/>
            <person name="Lipzen A."/>
            <person name="Pangilinan J."/>
            <person name="LaButti K."/>
            <person name="Hainaut M."/>
            <person name="Henrissat B."/>
            <person name="Grigoriev I.V."/>
            <person name="Spatafora J.W."/>
            <person name="Aime M.C."/>
        </authorList>
    </citation>
    <scope>NUCLEOTIDE SEQUENCE [LARGE SCALE GENOMIC DNA]</scope>
    <source>
        <strain evidence="2 3">MCA 4658</strain>
    </source>
</reference>
<dbReference type="OrthoDB" id="3365065at2759"/>
<evidence type="ECO:0000256" key="1">
    <source>
        <dbReference type="SAM" id="MobiDB-lite"/>
    </source>
</evidence>
<organism evidence="2 3">
    <name type="scientific">Ceraceosorus guamensis</name>
    <dbReference type="NCBI Taxonomy" id="1522189"/>
    <lineage>
        <taxon>Eukaryota</taxon>
        <taxon>Fungi</taxon>
        <taxon>Dikarya</taxon>
        <taxon>Basidiomycota</taxon>
        <taxon>Ustilaginomycotina</taxon>
        <taxon>Exobasidiomycetes</taxon>
        <taxon>Ceraceosorales</taxon>
        <taxon>Ceraceosoraceae</taxon>
        <taxon>Ceraceosorus</taxon>
    </lineage>
</organism>